<feature type="transmembrane region" description="Helical" evidence="1">
    <location>
        <begin position="103"/>
        <end position="124"/>
    </location>
</feature>
<keyword evidence="1" id="KW-1133">Transmembrane helix</keyword>
<comment type="caution">
    <text evidence="2">The sequence shown here is derived from an EMBL/GenBank/DDBJ whole genome shotgun (WGS) entry which is preliminary data.</text>
</comment>
<proteinExistence type="predicted"/>
<dbReference type="RefSeq" id="WP_244762097.1">
    <property type="nucleotide sequence ID" value="NZ_JALJCJ010000004.1"/>
</dbReference>
<keyword evidence="1" id="KW-0472">Membrane</keyword>
<evidence type="ECO:0000313" key="3">
    <source>
        <dbReference type="Proteomes" id="UP001177080"/>
    </source>
</evidence>
<reference evidence="2" key="1">
    <citation type="submission" date="2022-04" db="EMBL/GenBank/DDBJ databases">
        <title>Shinella lacus sp. nov., a novel member of the genus Shinella from water.</title>
        <authorList>
            <person name="Deng Y."/>
        </authorList>
    </citation>
    <scope>NUCLEOTIDE SEQUENCE</scope>
    <source>
        <strain evidence="2">JCM 31239</strain>
    </source>
</reference>
<feature type="transmembrane region" description="Helical" evidence="1">
    <location>
        <begin position="43"/>
        <end position="65"/>
    </location>
</feature>
<protein>
    <submittedName>
        <fullName evidence="2">Uncharacterized protein</fullName>
    </submittedName>
</protein>
<feature type="transmembrane region" description="Helical" evidence="1">
    <location>
        <begin position="136"/>
        <end position="163"/>
    </location>
</feature>
<keyword evidence="1" id="KW-0812">Transmembrane</keyword>
<gene>
    <name evidence="2" type="ORF">GB928_004535</name>
</gene>
<evidence type="ECO:0000313" key="2">
    <source>
        <dbReference type="EMBL" id="MDO6120444.1"/>
    </source>
</evidence>
<accession>A0ABT8X9Q3</accession>
<dbReference type="Proteomes" id="UP001177080">
    <property type="component" value="Unassembled WGS sequence"/>
</dbReference>
<evidence type="ECO:0000256" key="1">
    <source>
        <dbReference type="SAM" id="Phobius"/>
    </source>
</evidence>
<feature type="transmembrane region" description="Helical" evidence="1">
    <location>
        <begin position="12"/>
        <end position="37"/>
    </location>
</feature>
<sequence length="297" mass="32999">MKEVAKKHGWGTIIGLQIILLAMLIFSIMLLFGGINAAVVDHLYLPATFCIIGGVGLLWPSLLLLRRFYRVLAGKNPDPPGAKPADAEWRAGRLFDSPVGKMALILVVLAAFAGTITFLSIVNAHKIAYGIKHNGIPWLFVGFMGLMFATLVSWLIGLIAAWLRYGKGELRLIEGPGRIGGTFEARFIVHGKERLRERLRAEVTCHRSDFRHRRTNAESHTADLLFWDEIEIDPAQALRTGANNGLPILFRIPADLPPSGTDERTRYTEWMVQITSLPGAKSFVQFQWVVPVFETGS</sequence>
<name>A0ABT8X9Q3_9HYPH</name>
<keyword evidence="3" id="KW-1185">Reference proteome</keyword>
<organism evidence="2 3">
    <name type="scientific">Shinella curvata</name>
    <dbReference type="NCBI Taxonomy" id="1817964"/>
    <lineage>
        <taxon>Bacteria</taxon>
        <taxon>Pseudomonadati</taxon>
        <taxon>Pseudomonadota</taxon>
        <taxon>Alphaproteobacteria</taxon>
        <taxon>Hyphomicrobiales</taxon>
        <taxon>Rhizobiaceae</taxon>
        <taxon>Shinella</taxon>
    </lineage>
</organism>
<dbReference type="EMBL" id="WHSC02000002">
    <property type="protein sequence ID" value="MDO6120444.1"/>
    <property type="molecule type" value="Genomic_DNA"/>
</dbReference>